<evidence type="ECO:0000256" key="4">
    <source>
        <dbReference type="SAM" id="Phobius"/>
    </source>
</evidence>
<feature type="transmembrane region" description="Helical" evidence="4">
    <location>
        <begin position="277"/>
        <end position="299"/>
    </location>
</feature>
<dbReference type="EMBL" id="JAIWYP010000010">
    <property type="protein sequence ID" value="KAH3747130.1"/>
    <property type="molecule type" value="Genomic_DNA"/>
</dbReference>
<sequence length="337" mass="37605">MGYGIGYMLAPLAINPFLAVLEFRSDTSVNMSSNNVTLQRGWESRVYVAFATIGLCVATLVMPLFVYSFVKCYRRNKNNYSNIDEPGASALSPSKNGIVKRVLAILNPASYADGNFKFGLTVLVFTVLLCMNINGIVMMFGNFVRTLSVDQLQFASTEAYYLDTVYWGSFTIGRFVSFVLSYFISTRKLFLIDVCMYLVAITFADIFATRGKIFLWMFTAAIGFFIAPITPTGIAYINTQIEVGGIVLTLVVLAFGFGQLLYMWIEGALYVTYGPSTVFYTLQFSAIFVCLISVIFVAITWTRKRSANNEDQTQVVTSDHDIATTSVLRYSDLNTRN</sequence>
<dbReference type="PANTHER" id="PTHR23121">
    <property type="entry name" value="SODIUM-DEPENDENT GLUCOSE TRANSPORTER 1"/>
    <property type="match status" value="1"/>
</dbReference>
<dbReference type="SUPFAM" id="SSF103473">
    <property type="entry name" value="MFS general substrate transporter"/>
    <property type="match status" value="1"/>
</dbReference>
<keyword evidence="1 4" id="KW-0812">Transmembrane</keyword>
<feature type="transmembrane region" description="Helical" evidence="4">
    <location>
        <begin position="120"/>
        <end position="144"/>
    </location>
</feature>
<dbReference type="Gene3D" id="1.20.1250.20">
    <property type="entry name" value="MFS general substrate transporter like domains"/>
    <property type="match status" value="1"/>
</dbReference>
<name>A0A9D4I3T8_DREPO</name>
<proteinExistence type="predicted"/>
<reference evidence="5" key="1">
    <citation type="journal article" date="2019" name="bioRxiv">
        <title>The Genome of the Zebra Mussel, Dreissena polymorpha: A Resource for Invasive Species Research.</title>
        <authorList>
            <person name="McCartney M.A."/>
            <person name="Auch B."/>
            <person name="Kono T."/>
            <person name="Mallez S."/>
            <person name="Zhang Y."/>
            <person name="Obille A."/>
            <person name="Becker A."/>
            <person name="Abrahante J.E."/>
            <person name="Garbe J."/>
            <person name="Badalamenti J.P."/>
            <person name="Herman A."/>
            <person name="Mangelson H."/>
            <person name="Liachko I."/>
            <person name="Sullivan S."/>
            <person name="Sone E.D."/>
            <person name="Koren S."/>
            <person name="Silverstein K.A.T."/>
            <person name="Beckman K.B."/>
            <person name="Gohl D.M."/>
        </authorList>
    </citation>
    <scope>NUCLEOTIDE SEQUENCE</scope>
    <source>
        <strain evidence="5">Duluth1</strain>
        <tissue evidence="5">Whole animal</tissue>
    </source>
</reference>
<feature type="transmembrane region" description="Helical" evidence="4">
    <location>
        <begin position="164"/>
        <end position="183"/>
    </location>
</feature>
<dbReference type="PANTHER" id="PTHR23121:SF9">
    <property type="entry name" value="SODIUM-DEPENDENT GLUCOSE TRANSPORTER 1"/>
    <property type="match status" value="1"/>
</dbReference>
<dbReference type="AlphaFoldDB" id="A0A9D4I3T8"/>
<organism evidence="5 6">
    <name type="scientific">Dreissena polymorpha</name>
    <name type="common">Zebra mussel</name>
    <name type="synonym">Mytilus polymorpha</name>
    <dbReference type="NCBI Taxonomy" id="45954"/>
    <lineage>
        <taxon>Eukaryota</taxon>
        <taxon>Metazoa</taxon>
        <taxon>Spiralia</taxon>
        <taxon>Lophotrochozoa</taxon>
        <taxon>Mollusca</taxon>
        <taxon>Bivalvia</taxon>
        <taxon>Autobranchia</taxon>
        <taxon>Heteroconchia</taxon>
        <taxon>Euheterodonta</taxon>
        <taxon>Imparidentia</taxon>
        <taxon>Neoheterodontei</taxon>
        <taxon>Myida</taxon>
        <taxon>Dreissenoidea</taxon>
        <taxon>Dreissenidae</taxon>
        <taxon>Dreissena</taxon>
    </lineage>
</organism>
<keyword evidence="2 4" id="KW-1133">Transmembrane helix</keyword>
<feature type="transmembrane region" description="Helical" evidence="4">
    <location>
        <begin position="190"/>
        <end position="208"/>
    </location>
</feature>
<reference evidence="5" key="2">
    <citation type="submission" date="2020-11" db="EMBL/GenBank/DDBJ databases">
        <authorList>
            <person name="McCartney M.A."/>
            <person name="Auch B."/>
            <person name="Kono T."/>
            <person name="Mallez S."/>
            <person name="Becker A."/>
            <person name="Gohl D.M."/>
            <person name="Silverstein K.A.T."/>
            <person name="Koren S."/>
            <person name="Bechman K.B."/>
            <person name="Herman A."/>
            <person name="Abrahante J.E."/>
            <person name="Garbe J."/>
        </authorList>
    </citation>
    <scope>NUCLEOTIDE SEQUENCE</scope>
    <source>
        <strain evidence="5">Duluth1</strain>
        <tissue evidence="5">Whole animal</tissue>
    </source>
</reference>
<gene>
    <name evidence="5" type="ORF">DPMN_181552</name>
</gene>
<dbReference type="InterPro" id="IPR036259">
    <property type="entry name" value="MFS_trans_sf"/>
</dbReference>
<comment type="caution">
    <text evidence="5">The sequence shown here is derived from an EMBL/GenBank/DDBJ whole genome shotgun (WGS) entry which is preliminary data.</text>
</comment>
<evidence type="ECO:0000313" key="5">
    <source>
        <dbReference type="EMBL" id="KAH3747130.1"/>
    </source>
</evidence>
<feature type="transmembrane region" description="Helical" evidence="4">
    <location>
        <begin position="214"/>
        <end position="236"/>
    </location>
</feature>
<feature type="transmembrane region" description="Helical" evidence="4">
    <location>
        <begin position="243"/>
        <end position="265"/>
    </location>
</feature>
<dbReference type="Proteomes" id="UP000828390">
    <property type="component" value="Unassembled WGS sequence"/>
</dbReference>
<evidence type="ECO:0000256" key="2">
    <source>
        <dbReference type="ARBA" id="ARBA00022989"/>
    </source>
</evidence>
<feature type="transmembrane region" description="Helical" evidence="4">
    <location>
        <begin position="46"/>
        <end position="70"/>
    </location>
</feature>
<keyword evidence="3 4" id="KW-0472">Membrane</keyword>
<protein>
    <submittedName>
        <fullName evidence="5">Uncharacterized protein</fullName>
    </submittedName>
</protein>
<keyword evidence="6" id="KW-1185">Reference proteome</keyword>
<accession>A0A9D4I3T8</accession>
<evidence type="ECO:0000256" key="1">
    <source>
        <dbReference type="ARBA" id="ARBA00022692"/>
    </source>
</evidence>
<evidence type="ECO:0000313" key="6">
    <source>
        <dbReference type="Proteomes" id="UP000828390"/>
    </source>
</evidence>
<evidence type="ECO:0000256" key="3">
    <source>
        <dbReference type="ARBA" id="ARBA00023136"/>
    </source>
</evidence>